<proteinExistence type="predicted"/>
<dbReference type="Pfam" id="PF00364">
    <property type="entry name" value="Biotin_lipoyl"/>
    <property type="match status" value="1"/>
</dbReference>
<accession>A0A9D1RH78</accession>
<dbReference type="PROSITE" id="PS00188">
    <property type="entry name" value="BIOTIN"/>
    <property type="match status" value="1"/>
</dbReference>
<dbReference type="PANTHER" id="PTHR45266:SF3">
    <property type="entry name" value="OXALOACETATE DECARBOXYLASE ALPHA CHAIN"/>
    <property type="match status" value="1"/>
</dbReference>
<dbReference type="EMBL" id="DXGG01000159">
    <property type="protein sequence ID" value="HIW87609.1"/>
    <property type="molecule type" value="Genomic_DNA"/>
</dbReference>
<gene>
    <name evidence="3" type="ORF">IAC47_04965</name>
</gene>
<dbReference type="InterPro" id="IPR000089">
    <property type="entry name" value="Biotin_lipoyl"/>
</dbReference>
<dbReference type="SUPFAM" id="SSF51230">
    <property type="entry name" value="Single hybrid motif"/>
    <property type="match status" value="1"/>
</dbReference>
<keyword evidence="1" id="KW-0092">Biotin</keyword>
<comment type="caution">
    <text evidence="3">The sequence shown here is derived from an EMBL/GenBank/DDBJ whole genome shotgun (WGS) entry which is preliminary data.</text>
</comment>
<dbReference type="PANTHER" id="PTHR45266">
    <property type="entry name" value="OXALOACETATE DECARBOXYLASE ALPHA CHAIN"/>
    <property type="match status" value="1"/>
</dbReference>
<evidence type="ECO:0000313" key="4">
    <source>
        <dbReference type="Proteomes" id="UP000824267"/>
    </source>
</evidence>
<sequence>MSDDKKNTRTHYRQLYVKVAPGEIYAFIPGTIVKVFVEEGQEVKKGDILCSLHAMKMDNQICSTIDGKVKAINVKPGQTVSKNDVLIEIAGND</sequence>
<reference evidence="3" key="2">
    <citation type="submission" date="2021-04" db="EMBL/GenBank/DDBJ databases">
        <authorList>
            <person name="Gilroy R."/>
        </authorList>
    </citation>
    <scope>NUCLEOTIDE SEQUENCE</scope>
    <source>
        <strain evidence="3">Gambia16-930</strain>
    </source>
</reference>
<dbReference type="InterPro" id="IPR001882">
    <property type="entry name" value="Biotin_BS"/>
</dbReference>
<name>A0A9D1RH78_9BACT</name>
<evidence type="ECO:0000259" key="2">
    <source>
        <dbReference type="PROSITE" id="PS50968"/>
    </source>
</evidence>
<dbReference type="InterPro" id="IPR050709">
    <property type="entry name" value="Biotin_Carboxyl_Carrier/Decarb"/>
</dbReference>
<feature type="domain" description="Lipoyl-binding" evidence="2">
    <location>
        <begin position="15"/>
        <end position="90"/>
    </location>
</feature>
<dbReference type="Proteomes" id="UP000824267">
    <property type="component" value="Unassembled WGS sequence"/>
</dbReference>
<reference evidence="3" key="1">
    <citation type="journal article" date="2021" name="PeerJ">
        <title>Extensive microbial diversity within the chicken gut microbiome revealed by metagenomics and culture.</title>
        <authorList>
            <person name="Gilroy R."/>
            <person name="Ravi A."/>
            <person name="Getino M."/>
            <person name="Pursley I."/>
            <person name="Horton D.L."/>
            <person name="Alikhan N.F."/>
            <person name="Baker D."/>
            <person name="Gharbi K."/>
            <person name="Hall N."/>
            <person name="Watson M."/>
            <person name="Adriaenssens E.M."/>
            <person name="Foster-Nyarko E."/>
            <person name="Jarju S."/>
            <person name="Secka A."/>
            <person name="Antonio M."/>
            <person name="Oren A."/>
            <person name="Chaudhuri R.R."/>
            <person name="La Ragione R."/>
            <person name="Hildebrand F."/>
            <person name="Pallen M.J."/>
        </authorList>
    </citation>
    <scope>NUCLEOTIDE SEQUENCE</scope>
    <source>
        <strain evidence="3">Gambia16-930</strain>
    </source>
</reference>
<evidence type="ECO:0000256" key="1">
    <source>
        <dbReference type="ARBA" id="ARBA00023267"/>
    </source>
</evidence>
<dbReference type="InterPro" id="IPR011053">
    <property type="entry name" value="Single_hybrid_motif"/>
</dbReference>
<dbReference type="Gene3D" id="2.40.50.100">
    <property type="match status" value="1"/>
</dbReference>
<organism evidence="3 4">
    <name type="scientific">Candidatus Onthomorpha intestinigallinarum</name>
    <dbReference type="NCBI Taxonomy" id="2840880"/>
    <lineage>
        <taxon>Bacteria</taxon>
        <taxon>Pseudomonadati</taxon>
        <taxon>Bacteroidota</taxon>
        <taxon>Bacteroidia</taxon>
        <taxon>Bacteroidales</taxon>
        <taxon>Candidatus Onthomorpha</taxon>
    </lineage>
</organism>
<protein>
    <submittedName>
        <fullName evidence="3">Biotin/lipoyl-binding protein</fullName>
    </submittedName>
</protein>
<dbReference type="CDD" id="cd06850">
    <property type="entry name" value="biotinyl_domain"/>
    <property type="match status" value="1"/>
</dbReference>
<dbReference type="FunFam" id="2.40.50.100:FF:000003">
    <property type="entry name" value="Acetyl-CoA carboxylase biotin carboxyl carrier protein"/>
    <property type="match status" value="1"/>
</dbReference>
<dbReference type="PROSITE" id="PS50968">
    <property type="entry name" value="BIOTINYL_LIPOYL"/>
    <property type="match status" value="1"/>
</dbReference>
<dbReference type="AlphaFoldDB" id="A0A9D1RH78"/>
<evidence type="ECO:0000313" key="3">
    <source>
        <dbReference type="EMBL" id="HIW87609.1"/>
    </source>
</evidence>